<dbReference type="Proteomes" id="UP000320055">
    <property type="component" value="Unassembled WGS sequence"/>
</dbReference>
<dbReference type="PANTHER" id="PTHR30032:SF4">
    <property type="entry name" value="AMIDASE ENHANCER"/>
    <property type="match status" value="1"/>
</dbReference>
<feature type="domain" description="Sporulation stage II protein D amidase enhancer LytB N-terminal" evidence="1">
    <location>
        <begin position="232"/>
        <end position="321"/>
    </location>
</feature>
<dbReference type="GO" id="GO:0030288">
    <property type="term" value="C:outer membrane-bounded periplasmic space"/>
    <property type="evidence" value="ECO:0007669"/>
    <property type="project" value="TreeGrafter"/>
</dbReference>
<dbReference type="GO" id="GO:0030435">
    <property type="term" value="P:sporulation resulting in formation of a cellular spore"/>
    <property type="evidence" value="ECO:0007669"/>
    <property type="project" value="InterPro"/>
</dbReference>
<dbReference type="InterPro" id="IPR051922">
    <property type="entry name" value="Bact_Sporulation_Assoc"/>
</dbReference>
<organism evidence="2 3">
    <name type="scientific">Hyella patelloides LEGE 07179</name>
    <dbReference type="NCBI Taxonomy" id="945734"/>
    <lineage>
        <taxon>Bacteria</taxon>
        <taxon>Bacillati</taxon>
        <taxon>Cyanobacteriota</taxon>
        <taxon>Cyanophyceae</taxon>
        <taxon>Pleurocapsales</taxon>
        <taxon>Hyellaceae</taxon>
        <taxon>Hyella</taxon>
    </lineage>
</organism>
<evidence type="ECO:0000259" key="1">
    <source>
        <dbReference type="Pfam" id="PF08486"/>
    </source>
</evidence>
<dbReference type="InterPro" id="IPR013693">
    <property type="entry name" value="SpoIID/LytB_N"/>
</dbReference>
<accession>A0A563VK73</accession>
<dbReference type="NCBIfam" id="TIGR02669">
    <property type="entry name" value="SpoIID_LytB"/>
    <property type="match status" value="1"/>
</dbReference>
<dbReference type="OrthoDB" id="501259at2"/>
<dbReference type="RefSeq" id="WP_144869607.1">
    <property type="nucleotide sequence ID" value="NZ_LR213875.1"/>
</dbReference>
<keyword evidence="3" id="KW-1185">Reference proteome</keyword>
<dbReference type="EMBL" id="CAACVJ010000027">
    <property type="protein sequence ID" value="VEP11839.1"/>
    <property type="molecule type" value="Genomic_DNA"/>
</dbReference>
<proteinExistence type="predicted"/>
<dbReference type="Pfam" id="PF08486">
    <property type="entry name" value="SpoIID"/>
    <property type="match status" value="1"/>
</dbReference>
<evidence type="ECO:0000313" key="3">
    <source>
        <dbReference type="Proteomes" id="UP000320055"/>
    </source>
</evidence>
<protein>
    <submittedName>
        <fullName evidence="2">SpoIID/LytB domain protein</fullName>
    </submittedName>
</protein>
<name>A0A563VK73_9CYAN</name>
<dbReference type="InterPro" id="IPR013486">
    <property type="entry name" value="SpoIID/LytB"/>
</dbReference>
<sequence length="549" mass="62183">MKTIKMRFSLGILFLTCLVGLETFTKKAHAVEDLNLQVGIVQRFGDRPIDDKDEIVSEIEIISPQGDMLTVSSLEAVQPSQTITTNKVFLKTEEKPLPEPILSERVVLGSHATFETAENNANFWRSIGIEVEIVQPGRWKVWAKRDVYDTPLVRRWLINSLRDNGYTVPYIESEITKTLPQVSLSIDGKNYYDNEFEITTKTNRILVNTVSNKQEASHLYGGNLRLQPNAYNNFSLVNNVPLETYLRGVVPYEIGPNAPPEAIAAQTIIARTYALRNLRRFVADDYQLCATVHCQVYKGISGATQKTDRAIADTKGLVLTYNNELVDALYSSTTGGITASFNDVWEGAERPYLRPIIDAPNALWDLSRYPLANEKVLRNFLDLKQGFNETGLKVFRWQKTRKIADLNKDLRRYLKKVNHPLVDFATIKSLKVTERSQSGRIITLLVDTNLGNIKLHRNEVRSAFEPPISTLFYLDPIYNENNQLDAYTFTGGGFGHGVGLSQNGSYNLAELGWSADRILAFYYPETKIKPLDNSIIFWQDSNELVSQKR</sequence>
<dbReference type="PANTHER" id="PTHR30032">
    <property type="entry name" value="N-ACETYLMURAMOYL-L-ALANINE AMIDASE-RELATED"/>
    <property type="match status" value="1"/>
</dbReference>
<gene>
    <name evidence="2" type="ORF">H1P_1220008</name>
</gene>
<evidence type="ECO:0000313" key="2">
    <source>
        <dbReference type="EMBL" id="VEP11839.1"/>
    </source>
</evidence>
<reference evidence="2 3" key="1">
    <citation type="submission" date="2019-01" db="EMBL/GenBank/DDBJ databases">
        <authorList>
            <person name="Brito A."/>
        </authorList>
    </citation>
    <scope>NUCLEOTIDE SEQUENCE [LARGE SCALE GENOMIC DNA]</scope>
    <source>
        <strain evidence="2">1</strain>
    </source>
</reference>
<dbReference type="AlphaFoldDB" id="A0A563VK73"/>